<organism evidence="3 4">
    <name type="scientific">Nocardioides mesophilus</name>
    <dbReference type="NCBI Taxonomy" id="433659"/>
    <lineage>
        <taxon>Bacteria</taxon>
        <taxon>Bacillati</taxon>
        <taxon>Actinomycetota</taxon>
        <taxon>Actinomycetes</taxon>
        <taxon>Propionibacteriales</taxon>
        <taxon>Nocardioidaceae</taxon>
        <taxon>Nocardioides</taxon>
    </lineage>
</organism>
<evidence type="ECO:0000259" key="2">
    <source>
        <dbReference type="PROSITE" id="PS51186"/>
    </source>
</evidence>
<dbReference type="RefSeq" id="WP_187577300.1">
    <property type="nucleotide sequence ID" value="NZ_CP060713.1"/>
</dbReference>
<feature type="domain" description="N-acetyltransferase" evidence="2">
    <location>
        <begin position="142"/>
        <end position="283"/>
    </location>
</feature>
<evidence type="ECO:0000313" key="4">
    <source>
        <dbReference type="Proteomes" id="UP000515947"/>
    </source>
</evidence>
<dbReference type="AlphaFoldDB" id="A0A7G9R789"/>
<gene>
    <name evidence="3" type="ORF">H9L09_12735</name>
</gene>
<dbReference type="KEGG" id="nmes:H9L09_12735"/>
<evidence type="ECO:0000256" key="1">
    <source>
        <dbReference type="SAM" id="MobiDB-lite"/>
    </source>
</evidence>
<dbReference type="EMBL" id="CP060713">
    <property type="protein sequence ID" value="QNN51464.1"/>
    <property type="molecule type" value="Genomic_DNA"/>
</dbReference>
<keyword evidence="4" id="KW-1185">Reference proteome</keyword>
<dbReference type="Gene3D" id="3.40.630.30">
    <property type="match status" value="1"/>
</dbReference>
<sequence length="283" mass="29902">MTLTLHRGGRDLADTATTALDAWVGEAPLTAQLHSGDVGWHLRLADEHLTDALRLWEDDGVPVAVGLAEDVVLRTAVRPDRDRDPGLAAAIAGEARGFGYVDAPSGTALRRLLVGAGWSADPDPWVLLYRELGPDDVAREDPGTRPLDSPEDVEARTSVQRSAFAPGSTFTPELWDRMSAGPTYDGRFEMVTWTPEGAPAAAATGWFAGPGRCAILEPVGTHPEHRRQGYGRRVNLGVMTALAAAGASGVRVHTPASNAGAVAAYESCGLRQVDWTTAVLAPG</sequence>
<dbReference type="GO" id="GO:0016747">
    <property type="term" value="F:acyltransferase activity, transferring groups other than amino-acyl groups"/>
    <property type="evidence" value="ECO:0007669"/>
    <property type="project" value="InterPro"/>
</dbReference>
<dbReference type="Proteomes" id="UP000515947">
    <property type="component" value="Chromosome"/>
</dbReference>
<feature type="region of interest" description="Disordered" evidence="1">
    <location>
        <begin position="137"/>
        <end position="173"/>
    </location>
</feature>
<dbReference type="InterPro" id="IPR016181">
    <property type="entry name" value="Acyl_CoA_acyltransferase"/>
</dbReference>
<reference evidence="3 4" key="1">
    <citation type="submission" date="2020-08" db="EMBL/GenBank/DDBJ databases">
        <title>Genome sequence of Nocardioides mesophilus KACC 16243T.</title>
        <authorList>
            <person name="Hyun D.-W."/>
            <person name="Bae J.-W."/>
        </authorList>
    </citation>
    <scope>NUCLEOTIDE SEQUENCE [LARGE SCALE GENOMIC DNA]</scope>
    <source>
        <strain evidence="3 4">KACC 16243</strain>
    </source>
</reference>
<dbReference type="InterPro" id="IPR000182">
    <property type="entry name" value="GNAT_dom"/>
</dbReference>
<proteinExistence type="predicted"/>
<evidence type="ECO:0000313" key="3">
    <source>
        <dbReference type="EMBL" id="QNN51464.1"/>
    </source>
</evidence>
<protein>
    <submittedName>
        <fullName evidence="3">GNAT family N-acetyltransferase</fullName>
    </submittedName>
</protein>
<dbReference type="Pfam" id="PF00583">
    <property type="entry name" value="Acetyltransf_1"/>
    <property type="match status" value="1"/>
</dbReference>
<dbReference type="CDD" id="cd04301">
    <property type="entry name" value="NAT_SF"/>
    <property type="match status" value="1"/>
</dbReference>
<keyword evidence="3" id="KW-0808">Transferase</keyword>
<name>A0A7G9R789_9ACTN</name>
<dbReference type="PROSITE" id="PS51186">
    <property type="entry name" value="GNAT"/>
    <property type="match status" value="1"/>
</dbReference>
<dbReference type="SUPFAM" id="SSF55729">
    <property type="entry name" value="Acyl-CoA N-acyltransferases (Nat)"/>
    <property type="match status" value="1"/>
</dbReference>
<accession>A0A7G9R789</accession>